<dbReference type="EMBL" id="JAQMLR010000001">
    <property type="protein sequence ID" value="MDB8737552.1"/>
    <property type="molecule type" value="Genomic_DNA"/>
</dbReference>
<keyword evidence="3" id="KW-0812">Transmembrane</keyword>
<dbReference type="EMBL" id="JAAIRV010000024">
    <property type="protein sequence ID" value="NSI59069.1"/>
    <property type="molecule type" value="Genomic_DNA"/>
</dbReference>
<reference evidence="7" key="2">
    <citation type="journal article" date="2020" name="Cell Host Microbe">
        <title>Functional and Genomic Variation between Human-Derived Isolates of Lachnospiraceae Reveals Inter- and Intra-Species Diversity.</title>
        <authorList>
            <person name="Sorbara M.T."/>
            <person name="Littmann E.R."/>
            <person name="Fontana E."/>
            <person name="Moody T.U."/>
            <person name="Kohout C.E."/>
            <person name="Gjonbalaj M."/>
            <person name="Eaton V."/>
            <person name="Seok R."/>
            <person name="Leiner I.M."/>
            <person name="Pamer E.G."/>
        </authorList>
    </citation>
    <scope>NUCLEOTIDE SEQUENCE</scope>
    <source>
        <strain evidence="9">MSK.11.9</strain>
        <strain evidence="8">MSK.15.32</strain>
        <strain evidence="7">MSK.22.53</strain>
    </source>
</reference>
<feature type="coiled-coil region" evidence="1">
    <location>
        <begin position="87"/>
        <end position="121"/>
    </location>
</feature>
<dbReference type="RefSeq" id="WP_004844232.1">
    <property type="nucleotide sequence ID" value="NZ_AP031446.1"/>
</dbReference>
<dbReference type="EMBL" id="QSIR01000013">
    <property type="protein sequence ID" value="RHD05650.1"/>
    <property type="molecule type" value="Genomic_DNA"/>
</dbReference>
<dbReference type="EMBL" id="JAAIRY010000012">
    <property type="protein sequence ID" value="NSI65331.1"/>
    <property type="molecule type" value="Genomic_DNA"/>
</dbReference>
<dbReference type="EMBL" id="QSSX01000014">
    <property type="protein sequence ID" value="RGM23285.1"/>
    <property type="molecule type" value="Genomic_DNA"/>
</dbReference>
<evidence type="ECO:0000313" key="4">
    <source>
        <dbReference type="EMBL" id="MCB5494295.1"/>
    </source>
</evidence>
<evidence type="ECO:0000313" key="8">
    <source>
        <dbReference type="EMBL" id="NSI59069.1"/>
    </source>
</evidence>
<evidence type="ECO:0008006" key="22">
    <source>
        <dbReference type="Google" id="ProtNLM"/>
    </source>
</evidence>
<evidence type="ECO:0000313" key="13">
    <source>
        <dbReference type="EMBL" id="RHG20625.1"/>
    </source>
</evidence>
<keyword evidence="3" id="KW-0472">Membrane</keyword>
<evidence type="ECO:0000313" key="6">
    <source>
        <dbReference type="EMBL" id="MDE1202591.1"/>
    </source>
</evidence>
<evidence type="ECO:0000313" key="15">
    <source>
        <dbReference type="EMBL" id="RHJ12941.1"/>
    </source>
</evidence>
<dbReference type="STRING" id="33038.GCA_900067245_03205"/>
<feature type="region of interest" description="Disordered" evidence="2">
    <location>
        <begin position="39"/>
        <end position="59"/>
    </location>
</feature>
<evidence type="ECO:0000313" key="20">
    <source>
        <dbReference type="Proteomes" id="UP000285697"/>
    </source>
</evidence>
<evidence type="ECO:0000313" key="7">
    <source>
        <dbReference type="EMBL" id="NSI18225.1"/>
    </source>
</evidence>
<dbReference type="Proteomes" id="UP001296643">
    <property type="component" value="Unassembled WGS sequence"/>
</dbReference>
<evidence type="ECO:0000313" key="9">
    <source>
        <dbReference type="EMBL" id="NSI65331.1"/>
    </source>
</evidence>
<evidence type="ECO:0000256" key="2">
    <source>
        <dbReference type="SAM" id="MobiDB-lite"/>
    </source>
</evidence>
<evidence type="ECO:0000313" key="14">
    <source>
        <dbReference type="EMBL" id="RHG88936.1"/>
    </source>
</evidence>
<protein>
    <recommendedName>
        <fullName evidence="22">Cell division protein FtsL</fullName>
    </recommendedName>
</protein>
<feature type="compositionally biased region" description="Polar residues" evidence="2">
    <location>
        <begin position="10"/>
        <end position="20"/>
    </location>
</feature>
<dbReference type="Proteomes" id="UP001296580">
    <property type="component" value="Unassembled WGS sequence"/>
</dbReference>
<dbReference type="EMBL" id="QRLN01000007">
    <property type="protein sequence ID" value="RHJ12941.1"/>
    <property type="molecule type" value="Genomic_DNA"/>
</dbReference>
<dbReference type="GeneID" id="57432971"/>
<feature type="compositionally biased region" description="Basic residues" evidence="2">
    <location>
        <begin position="47"/>
        <end position="59"/>
    </location>
</feature>
<dbReference type="EMBL" id="QRIA01000006">
    <property type="protein sequence ID" value="RHG20625.1"/>
    <property type="molecule type" value="Genomic_DNA"/>
</dbReference>
<evidence type="ECO:0000313" key="10">
    <source>
        <dbReference type="EMBL" id="RGM23285.1"/>
    </source>
</evidence>
<sequence>MAAGKRTTYRRQSNTGNRSGQFYVYGNVAHQPKVLPNQEKQAVEVRPKKRTSSQVKKNRRRALDMSPIYTGFLTVAAVCAVFICVVYLQLQSELVQRSENITALQEELSDLTEANDTAYNAAADSVNLQEIRDKAMNELGMVYAANGNVVEYDSPTSDYVKQYNEIPSDGILAKSKDVSK</sequence>
<organism evidence="12 19">
    <name type="scientific">Mediterraneibacter gnavus</name>
    <name type="common">Ruminococcus gnavus</name>
    <dbReference type="NCBI Taxonomy" id="33038"/>
    <lineage>
        <taxon>Bacteria</taxon>
        <taxon>Bacillati</taxon>
        <taxon>Bacillota</taxon>
        <taxon>Clostridia</taxon>
        <taxon>Lachnospirales</taxon>
        <taxon>Lachnospiraceae</taxon>
        <taxon>Mediterraneibacter</taxon>
    </lineage>
</organism>
<reference evidence="5" key="6">
    <citation type="submission" date="2023-01" db="EMBL/GenBank/DDBJ databases">
        <title>Human gut microbiome strain richness.</title>
        <authorList>
            <person name="Chen-Liaw A."/>
        </authorList>
    </citation>
    <scope>NUCLEOTIDE SEQUENCE</scope>
    <source>
        <strain evidence="5">1001217st1_A9_1001217B_191108</strain>
    </source>
</reference>
<reference evidence="7" key="3">
    <citation type="submission" date="2020-02" db="EMBL/GenBank/DDBJ databases">
        <authorList>
            <person name="Littmann E."/>
            <person name="Sorbara M."/>
        </authorList>
    </citation>
    <scope>NUCLEOTIDE SEQUENCE</scope>
    <source>
        <strain evidence="9">MSK.11.9</strain>
        <strain evidence="8">MSK.15.32</strain>
        <strain evidence="7">MSK.22.53</strain>
    </source>
</reference>
<keyword evidence="1" id="KW-0175">Coiled coil</keyword>
<dbReference type="Proteomes" id="UP000285697">
    <property type="component" value="Unassembled WGS sequence"/>
</dbReference>
<dbReference type="Proteomes" id="UP000284472">
    <property type="component" value="Unassembled WGS sequence"/>
</dbReference>
<proteinExistence type="predicted"/>
<keyword evidence="3" id="KW-1133">Transmembrane helix</keyword>
<dbReference type="Proteomes" id="UP000283981">
    <property type="component" value="Unassembled WGS sequence"/>
</dbReference>
<dbReference type="EMBL" id="QRIS01000001">
    <property type="protein sequence ID" value="RHG88936.1"/>
    <property type="molecule type" value="Genomic_DNA"/>
</dbReference>
<feature type="transmembrane region" description="Helical" evidence="3">
    <location>
        <begin position="68"/>
        <end position="90"/>
    </location>
</feature>
<evidence type="ECO:0000313" key="18">
    <source>
        <dbReference type="Proteomes" id="UP000283992"/>
    </source>
</evidence>
<dbReference type="EMBL" id="JAPZEG010000002">
    <property type="protein sequence ID" value="MDE1202591.1"/>
    <property type="molecule type" value="Genomic_DNA"/>
</dbReference>
<feature type="region of interest" description="Disordered" evidence="2">
    <location>
        <begin position="1"/>
        <end position="20"/>
    </location>
</feature>
<name>A0A2N5P4Z0_MEDGN</name>
<dbReference type="Proteomes" id="UP001297422">
    <property type="component" value="Unassembled WGS sequence"/>
</dbReference>
<dbReference type="AlphaFoldDB" id="A0A2N5P4Z0"/>
<reference evidence="16 17" key="1">
    <citation type="submission" date="2018-08" db="EMBL/GenBank/DDBJ databases">
        <title>A genome reference for cultivated species of the human gut microbiota.</title>
        <authorList>
            <person name="Zou Y."/>
            <person name="Xue W."/>
            <person name="Luo G."/>
        </authorList>
    </citation>
    <scope>NUCLEOTIDE SEQUENCE [LARGE SCALE GENOMIC DNA]</scope>
    <source>
        <strain evidence="11 21">AF27-4BH</strain>
        <strain evidence="15 18">AM12-54</strain>
        <strain evidence="14 17">AM21-18</strain>
        <strain evidence="13 20">AM22-7AC</strain>
        <strain evidence="12 19">AM32-6</strain>
        <strain evidence="10 16">TF01-20-2</strain>
    </source>
</reference>
<dbReference type="EMBL" id="JAAIRM010000003">
    <property type="protein sequence ID" value="NSI18225.1"/>
    <property type="molecule type" value="Genomic_DNA"/>
</dbReference>
<reference evidence="6" key="5">
    <citation type="submission" date="2022-12" db="EMBL/GenBank/DDBJ databases">
        <title>Genome of R. gnavus strain RSHDN_120.</title>
        <authorList>
            <person name="Abdugheni R."/>
        </authorList>
    </citation>
    <scope>NUCLEOTIDE SEQUENCE</scope>
    <source>
        <strain evidence="6">RSHDN_120</strain>
    </source>
</reference>
<dbReference type="Proteomes" id="UP001211731">
    <property type="component" value="Unassembled WGS sequence"/>
</dbReference>
<evidence type="ECO:0000313" key="5">
    <source>
        <dbReference type="EMBL" id="MDB8737552.1"/>
    </source>
</evidence>
<evidence type="ECO:0000313" key="21">
    <source>
        <dbReference type="Proteomes" id="UP000286137"/>
    </source>
</evidence>
<evidence type="ECO:0000313" key="17">
    <source>
        <dbReference type="Proteomes" id="UP000283981"/>
    </source>
</evidence>
<dbReference type="EMBL" id="QRTJ01000028">
    <property type="protein sequence ID" value="RGQ64949.1"/>
    <property type="molecule type" value="Genomic_DNA"/>
</dbReference>
<dbReference type="Proteomes" id="UP001149331">
    <property type="component" value="Unassembled WGS sequence"/>
</dbReference>
<dbReference type="Proteomes" id="UP000286137">
    <property type="component" value="Unassembled WGS sequence"/>
</dbReference>
<evidence type="ECO:0000313" key="16">
    <source>
        <dbReference type="Proteomes" id="UP000260808"/>
    </source>
</evidence>
<evidence type="ECO:0000313" key="11">
    <source>
        <dbReference type="EMBL" id="RGQ64949.1"/>
    </source>
</evidence>
<dbReference type="Proteomes" id="UP000283992">
    <property type="component" value="Unassembled WGS sequence"/>
</dbReference>
<accession>A0A2N5P4Z0</accession>
<gene>
    <name evidence="15" type="ORF">DW142_06685</name>
    <name evidence="14" type="ORF">DW243_00925</name>
    <name evidence="13" type="ORF">DW270_06695</name>
    <name evidence="12" type="ORF">DW812_09815</name>
    <name evidence="11" type="ORF">DWY88_12605</name>
    <name evidence="10" type="ORF">DXC31_07455</name>
    <name evidence="7" type="ORF">G4958_02405</name>
    <name evidence="9" type="ORF">G4981_08615</name>
    <name evidence="8" type="ORF">G4993_11770</name>
    <name evidence="4" type="ORF">LIQ10_11180</name>
    <name evidence="6" type="ORF">O4N78_03190</name>
    <name evidence="5" type="ORF">PNU63_01865</name>
</gene>
<comment type="caution">
    <text evidence="12">The sequence shown here is derived from an EMBL/GenBank/DDBJ whole genome shotgun (WGS) entry which is preliminary data.</text>
</comment>
<dbReference type="Proteomes" id="UP000260808">
    <property type="component" value="Unassembled WGS sequence"/>
</dbReference>
<evidence type="ECO:0000313" key="19">
    <source>
        <dbReference type="Proteomes" id="UP000284472"/>
    </source>
</evidence>
<evidence type="ECO:0000256" key="1">
    <source>
        <dbReference type="SAM" id="Coils"/>
    </source>
</evidence>
<dbReference type="Proteomes" id="UP001296581">
    <property type="component" value="Unassembled WGS sequence"/>
</dbReference>
<evidence type="ECO:0000256" key="3">
    <source>
        <dbReference type="SAM" id="Phobius"/>
    </source>
</evidence>
<dbReference type="EMBL" id="JAJBNC010000017">
    <property type="protein sequence ID" value="MCB5494295.1"/>
    <property type="molecule type" value="Genomic_DNA"/>
</dbReference>
<reference evidence="4" key="4">
    <citation type="submission" date="2021-10" db="EMBL/GenBank/DDBJ databases">
        <title>Collection of gut derived symbiotic bacterial strains cultured from healthy donors.</title>
        <authorList>
            <person name="Lin H."/>
            <person name="Littmann E."/>
            <person name="Claire K."/>
            <person name="Pamer E."/>
        </authorList>
    </citation>
    <scope>NUCLEOTIDE SEQUENCE</scope>
    <source>
        <strain evidence="4">MSK.23.4</strain>
    </source>
</reference>
<evidence type="ECO:0000313" key="12">
    <source>
        <dbReference type="EMBL" id="RHD05650.1"/>
    </source>
</evidence>